<dbReference type="Proteomes" id="UP000765507">
    <property type="component" value="Unassembled WGS sequence"/>
</dbReference>
<evidence type="ECO:0000256" key="4">
    <source>
        <dbReference type="ARBA" id="ARBA00022806"/>
    </source>
</evidence>
<evidence type="ECO:0000256" key="5">
    <source>
        <dbReference type="ARBA" id="ARBA00022840"/>
    </source>
</evidence>
<gene>
    <name evidence="12" type="ORF">G0U57_003907</name>
</gene>
<feature type="short sequence motif" description="Q motif" evidence="8">
    <location>
        <begin position="38"/>
        <end position="66"/>
    </location>
</feature>
<dbReference type="SMART" id="SM00487">
    <property type="entry name" value="DEXDc"/>
    <property type="match status" value="1"/>
</dbReference>
<dbReference type="EMBL" id="JAHGAV010001515">
    <property type="protein sequence ID" value="KAG6922086.1"/>
    <property type="molecule type" value="Genomic_DNA"/>
</dbReference>
<name>A0A8T1RZF1_CHESE</name>
<dbReference type="EC" id="3.6.4.13" evidence="1"/>
<keyword evidence="3" id="KW-0378">Hydrolase</keyword>
<dbReference type="GO" id="GO:0005524">
    <property type="term" value="F:ATP binding"/>
    <property type="evidence" value="ECO:0007669"/>
    <property type="project" value="UniProtKB-KW"/>
</dbReference>
<dbReference type="CDD" id="cd17961">
    <property type="entry name" value="DEADc_DDX56"/>
    <property type="match status" value="1"/>
</dbReference>
<keyword evidence="13" id="KW-1185">Reference proteome</keyword>
<dbReference type="AlphaFoldDB" id="A0A8T1RZF1"/>
<dbReference type="PROSITE" id="PS51195">
    <property type="entry name" value="Q_MOTIF"/>
    <property type="match status" value="1"/>
</dbReference>
<evidence type="ECO:0000256" key="3">
    <source>
        <dbReference type="ARBA" id="ARBA00022801"/>
    </source>
</evidence>
<dbReference type="Gene3D" id="3.40.50.300">
    <property type="entry name" value="P-loop containing nucleotide triphosphate hydrolases"/>
    <property type="match status" value="1"/>
</dbReference>
<sequence length="374" mass="39851">RGRSSRVIAPLWCFRAASGACAGGRGRTGEQRRLQMESSFARGGLDGRLLQAITELGWAKPTLIQEKAIPLALEGKDLLARARTGSGKTAAYAIPLIQHLLQLKMSPSVMEQAVRGLVLVPTKELGQQVLQMIRQLTAYCSRDVRVADVSGQVDMSAQRPILMEKPDVVVGTPSRVLAHLQGHSLRLRHSLEMLVLDEADLLFSFGFEEDLKNLLWVSPRGTPPQLGLQPEAPGWGPLVLPGVPACVGHPAGTELAGAVPAAPPGQGLGGRWELALRPLEVPGAVSCDPAPAPSHWRGQNTRLTGCNPGRVQPCQFYGKGTALDWPRYLPWPGPCPWGQLLTHGAGGQGGRAPLSSGAGWSCWVPGLAVEPPLC</sequence>
<keyword evidence="6" id="KW-0694">RNA-binding</keyword>
<proteinExistence type="predicted"/>
<keyword evidence="9" id="KW-0732">Signal</keyword>
<dbReference type="PANTHER" id="PTHR47959">
    <property type="entry name" value="ATP-DEPENDENT RNA HELICASE RHLE-RELATED"/>
    <property type="match status" value="1"/>
</dbReference>
<keyword evidence="2" id="KW-0547">Nucleotide-binding</keyword>
<feature type="domain" description="Helicase ATP-binding" evidence="10">
    <location>
        <begin position="69"/>
        <end position="228"/>
    </location>
</feature>
<dbReference type="InterPro" id="IPR014001">
    <property type="entry name" value="Helicase_ATP-bd"/>
</dbReference>
<evidence type="ECO:0000256" key="9">
    <source>
        <dbReference type="SAM" id="SignalP"/>
    </source>
</evidence>
<dbReference type="PROSITE" id="PS51192">
    <property type="entry name" value="HELICASE_ATP_BIND_1"/>
    <property type="match status" value="1"/>
</dbReference>
<dbReference type="GO" id="GO:0003723">
    <property type="term" value="F:RNA binding"/>
    <property type="evidence" value="ECO:0007669"/>
    <property type="project" value="UniProtKB-KW"/>
</dbReference>
<feature type="chain" id="PRO_5035732200" description="RNA helicase" evidence="9">
    <location>
        <begin position="20"/>
        <end position="374"/>
    </location>
</feature>
<comment type="catalytic activity">
    <reaction evidence="7">
        <text>ATP + H2O = ADP + phosphate + H(+)</text>
        <dbReference type="Rhea" id="RHEA:13065"/>
        <dbReference type="ChEBI" id="CHEBI:15377"/>
        <dbReference type="ChEBI" id="CHEBI:15378"/>
        <dbReference type="ChEBI" id="CHEBI:30616"/>
        <dbReference type="ChEBI" id="CHEBI:43474"/>
        <dbReference type="ChEBI" id="CHEBI:456216"/>
        <dbReference type="EC" id="3.6.4.13"/>
    </reaction>
</comment>
<dbReference type="GO" id="GO:0005829">
    <property type="term" value="C:cytosol"/>
    <property type="evidence" value="ECO:0007669"/>
    <property type="project" value="TreeGrafter"/>
</dbReference>
<evidence type="ECO:0000313" key="13">
    <source>
        <dbReference type="Proteomes" id="UP000765507"/>
    </source>
</evidence>
<dbReference type="PANTHER" id="PTHR47959:SF21">
    <property type="entry name" value="DEAD-BOX HELICASE 56"/>
    <property type="match status" value="1"/>
</dbReference>
<evidence type="ECO:0000256" key="6">
    <source>
        <dbReference type="ARBA" id="ARBA00022884"/>
    </source>
</evidence>
<evidence type="ECO:0000256" key="8">
    <source>
        <dbReference type="PROSITE-ProRule" id="PRU00552"/>
    </source>
</evidence>
<dbReference type="OrthoDB" id="1191041at2759"/>
<dbReference type="InterPro" id="IPR014014">
    <property type="entry name" value="RNA_helicase_DEAD_Q_motif"/>
</dbReference>
<reference evidence="12 13" key="1">
    <citation type="journal article" date="2020" name="G3 (Bethesda)">
        <title>Draft Genome of the Common Snapping Turtle, Chelydra serpentina, a Model for Phenotypic Plasticity in Reptiles.</title>
        <authorList>
            <person name="Das D."/>
            <person name="Singh S.K."/>
            <person name="Bierstedt J."/>
            <person name="Erickson A."/>
            <person name="Galli G.L.J."/>
            <person name="Crossley D.A. 2nd"/>
            <person name="Rhen T."/>
        </authorList>
    </citation>
    <scope>NUCLEOTIDE SEQUENCE [LARGE SCALE GENOMIC DNA]</scope>
    <source>
        <strain evidence="12">KW</strain>
    </source>
</reference>
<evidence type="ECO:0000256" key="1">
    <source>
        <dbReference type="ARBA" id="ARBA00012552"/>
    </source>
</evidence>
<accession>A0A8T1RZF1</accession>
<evidence type="ECO:0000259" key="11">
    <source>
        <dbReference type="PROSITE" id="PS51195"/>
    </source>
</evidence>
<evidence type="ECO:0000313" key="12">
    <source>
        <dbReference type="EMBL" id="KAG6922086.1"/>
    </source>
</evidence>
<dbReference type="InterPro" id="IPR011545">
    <property type="entry name" value="DEAD/DEAH_box_helicase_dom"/>
</dbReference>
<dbReference type="InterPro" id="IPR027417">
    <property type="entry name" value="P-loop_NTPase"/>
</dbReference>
<feature type="signal peptide" evidence="9">
    <location>
        <begin position="1"/>
        <end position="19"/>
    </location>
</feature>
<comment type="caution">
    <text evidence="12">The sequence shown here is derived from an EMBL/GenBank/DDBJ whole genome shotgun (WGS) entry which is preliminary data.</text>
</comment>
<protein>
    <recommendedName>
        <fullName evidence="1">RNA helicase</fullName>
        <ecNumber evidence="1">3.6.4.13</ecNumber>
    </recommendedName>
</protein>
<dbReference type="Pfam" id="PF00270">
    <property type="entry name" value="DEAD"/>
    <property type="match status" value="1"/>
</dbReference>
<dbReference type="InterPro" id="IPR050079">
    <property type="entry name" value="DEAD_box_RNA_helicase"/>
</dbReference>
<dbReference type="SUPFAM" id="SSF52540">
    <property type="entry name" value="P-loop containing nucleoside triphosphate hydrolases"/>
    <property type="match status" value="1"/>
</dbReference>
<evidence type="ECO:0000256" key="7">
    <source>
        <dbReference type="ARBA" id="ARBA00047984"/>
    </source>
</evidence>
<dbReference type="GO" id="GO:0016787">
    <property type="term" value="F:hydrolase activity"/>
    <property type="evidence" value="ECO:0007669"/>
    <property type="project" value="UniProtKB-KW"/>
</dbReference>
<dbReference type="GO" id="GO:0003724">
    <property type="term" value="F:RNA helicase activity"/>
    <property type="evidence" value="ECO:0007669"/>
    <property type="project" value="UniProtKB-EC"/>
</dbReference>
<keyword evidence="5" id="KW-0067">ATP-binding</keyword>
<feature type="domain" description="DEAD-box RNA helicase Q" evidence="11">
    <location>
        <begin position="38"/>
        <end position="66"/>
    </location>
</feature>
<keyword evidence="4" id="KW-0347">Helicase</keyword>
<feature type="non-terminal residue" evidence="12">
    <location>
        <position position="374"/>
    </location>
</feature>
<evidence type="ECO:0000259" key="10">
    <source>
        <dbReference type="PROSITE" id="PS51192"/>
    </source>
</evidence>
<organism evidence="12 13">
    <name type="scientific">Chelydra serpentina</name>
    <name type="common">Snapping turtle</name>
    <name type="synonym">Testudo serpentina</name>
    <dbReference type="NCBI Taxonomy" id="8475"/>
    <lineage>
        <taxon>Eukaryota</taxon>
        <taxon>Metazoa</taxon>
        <taxon>Chordata</taxon>
        <taxon>Craniata</taxon>
        <taxon>Vertebrata</taxon>
        <taxon>Euteleostomi</taxon>
        <taxon>Archelosauria</taxon>
        <taxon>Testudinata</taxon>
        <taxon>Testudines</taxon>
        <taxon>Cryptodira</taxon>
        <taxon>Durocryptodira</taxon>
        <taxon>Americhelydia</taxon>
        <taxon>Chelydroidea</taxon>
        <taxon>Chelydridae</taxon>
        <taxon>Chelydra</taxon>
    </lineage>
</organism>
<evidence type="ECO:0000256" key="2">
    <source>
        <dbReference type="ARBA" id="ARBA00022741"/>
    </source>
</evidence>